<dbReference type="Proteomes" id="UP000271098">
    <property type="component" value="Unassembled WGS sequence"/>
</dbReference>
<reference evidence="4" key="1">
    <citation type="submission" date="2016-06" db="UniProtKB">
        <authorList>
            <consortium name="WormBaseParasite"/>
        </authorList>
    </citation>
    <scope>IDENTIFICATION</scope>
</reference>
<reference evidence="2 3" key="2">
    <citation type="submission" date="2018-11" db="EMBL/GenBank/DDBJ databases">
        <authorList>
            <consortium name="Pathogen Informatics"/>
        </authorList>
    </citation>
    <scope>NUCLEOTIDE SEQUENCE [LARGE SCALE GENOMIC DNA]</scope>
</reference>
<dbReference type="AlphaFoldDB" id="A0A183DYR7"/>
<feature type="region of interest" description="Disordered" evidence="1">
    <location>
        <begin position="53"/>
        <end position="74"/>
    </location>
</feature>
<protein>
    <submittedName>
        <fullName evidence="2 4">Uncharacterized protein</fullName>
    </submittedName>
</protein>
<evidence type="ECO:0000256" key="1">
    <source>
        <dbReference type="SAM" id="MobiDB-lite"/>
    </source>
</evidence>
<proteinExistence type="predicted"/>
<organism evidence="4">
    <name type="scientific">Gongylonema pulchrum</name>
    <dbReference type="NCBI Taxonomy" id="637853"/>
    <lineage>
        <taxon>Eukaryota</taxon>
        <taxon>Metazoa</taxon>
        <taxon>Ecdysozoa</taxon>
        <taxon>Nematoda</taxon>
        <taxon>Chromadorea</taxon>
        <taxon>Rhabditida</taxon>
        <taxon>Spirurina</taxon>
        <taxon>Spiruromorpha</taxon>
        <taxon>Spiruroidea</taxon>
        <taxon>Gongylonematidae</taxon>
        <taxon>Gongylonema</taxon>
    </lineage>
</organism>
<evidence type="ECO:0000313" key="3">
    <source>
        <dbReference type="Proteomes" id="UP000271098"/>
    </source>
</evidence>
<evidence type="ECO:0000313" key="4">
    <source>
        <dbReference type="WBParaSite" id="GPUH_0001387301-mRNA-1"/>
    </source>
</evidence>
<evidence type="ECO:0000313" key="2">
    <source>
        <dbReference type="EMBL" id="VDN23127.1"/>
    </source>
</evidence>
<sequence length="99" mass="11111">MLTMTTADCSRRPFTEQTWLRVPGVLSCSAAERACKKRRSDWRDWNVRRECISEHRSSQSNRSSGGDSSSSGSISTTVSVIHQCNIAAITTRNNGWYLL</sequence>
<dbReference type="WBParaSite" id="GPUH_0001387301-mRNA-1">
    <property type="protein sequence ID" value="GPUH_0001387301-mRNA-1"/>
    <property type="gene ID" value="GPUH_0001387301"/>
</dbReference>
<feature type="compositionally biased region" description="Low complexity" evidence="1">
    <location>
        <begin position="58"/>
        <end position="74"/>
    </location>
</feature>
<accession>A0A183DYR7</accession>
<dbReference type="EMBL" id="UYRT01080647">
    <property type="protein sequence ID" value="VDN23127.1"/>
    <property type="molecule type" value="Genomic_DNA"/>
</dbReference>
<gene>
    <name evidence="2" type="ORF">GPUH_LOCUS13858</name>
</gene>
<keyword evidence="3" id="KW-1185">Reference proteome</keyword>
<name>A0A183DYR7_9BILA</name>